<evidence type="ECO:0000259" key="1">
    <source>
        <dbReference type="Pfam" id="PF03108"/>
    </source>
</evidence>
<feature type="domain" description="Transposase MuDR plant" evidence="1">
    <location>
        <begin position="21"/>
        <end position="84"/>
    </location>
</feature>
<dbReference type="PANTHER" id="PTHR31973:SF195">
    <property type="entry name" value="MUDR FAMILY TRANSPOSASE"/>
    <property type="match status" value="1"/>
</dbReference>
<proteinExistence type="predicted"/>
<evidence type="ECO:0000313" key="4">
    <source>
        <dbReference type="Proteomes" id="UP000288805"/>
    </source>
</evidence>
<reference evidence="3 4" key="1">
    <citation type="journal article" date="2018" name="PLoS Genet.">
        <title>Population sequencing reveals clonal diversity and ancestral inbreeding in the grapevine cultivar Chardonnay.</title>
        <authorList>
            <person name="Roach M.J."/>
            <person name="Johnson D.L."/>
            <person name="Bohlmann J."/>
            <person name="van Vuuren H.J."/>
            <person name="Jones S.J."/>
            <person name="Pretorius I.S."/>
            <person name="Schmidt S.A."/>
            <person name="Borneman A.R."/>
        </authorList>
    </citation>
    <scope>NUCLEOTIDE SEQUENCE [LARGE SCALE GENOMIC DNA]</scope>
    <source>
        <strain evidence="4">cv. Chardonnay</strain>
        <tissue evidence="3">Leaf</tissue>
    </source>
</reference>
<dbReference type="PANTHER" id="PTHR31973">
    <property type="entry name" value="POLYPROTEIN, PUTATIVE-RELATED"/>
    <property type="match status" value="1"/>
</dbReference>
<dbReference type="Proteomes" id="UP000288805">
    <property type="component" value="Unassembled WGS sequence"/>
</dbReference>
<dbReference type="EMBL" id="QGNW01000130">
    <property type="protein sequence ID" value="RVW93257.1"/>
    <property type="molecule type" value="Genomic_DNA"/>
</dbReference>
<accession>A0A438I9C7</accession>
<comment type="caution">
    <text evidence="3">The sequence shown here is derived from an EMBL/GenBank/DDBJ whole genome shotgun (WGS) entry which is preliminary data.</text>
</comment>
<sequence>MTAESLTSRTGLWNESNELFKGLRFESKEDLQYAVKRYAICRNQHLVVCESEPQLWAVRCKKWQEGCNWRLRACRRKSHGMFEITKRDFGNVRFMRVFWAFGASVEGFKHCRPIIQIDGTFLYGKYMGKLLIATSIDGNGHVFPLAFAIVEEESQDSWSWFLIALRSRHSKRRDMLNFRSPCRNKCCVRNPSVGWSPLMRNIDTV</sequence>
<dbReference type="InterPro" id="IPR004332">
    <property type="entry name" value="Transposase_MuDR"/>
</dbReference>
<dbReference type="InterPro" id="IPR018289">
    <property type="entry name" value="MULE_transposase_dom"/>
</dbReference>
<dbReference type="Pfam" id="PF03108">
    <property type="entry name" value="DBD_Tnp_Mut"/>
    <property type="match status" value="1"/>
</dbReference>
<name>A0A438I9C7_VITVI</name>
<feature type="domain" description="MULE transposase" evidence="2">
    <location>
        <begin position="114"/>
        <end position="170"/>
    </location>
</feature>
<gene>
    <name evidence="3" type="ORF">CK203_022315</name>
</gene>
<protein>
    <recommendedName>
        <fullName evidence="5">MULE transposase domain-containing protein</fullName>
    </recommendedName>
</protein>
<evidence type="ECO:0008006" key="5">
    <source>
        <dbReference type="Google" id="ProtNLM"/>
    </source>
</evidence>
<dbReference type="Pfam" id="PF10551">
    <property type="entry name" value="MULE"/>
    <property type="match status" value="1"/>
</dbReference>
<organism evidence="3 4">
    <name type="scientific">Vitis vinifera</name>
    <name type="common">Grape</name>
    <dbReference type="NCBI Taxonomy" id="29760"/>
    <lineage>
        <taxon>Eukaryota</taxon>
        <taxon>Viridiplantae</taxon>
        <taxon>Streptophyta</taxon>
        <taxon>Embryophyta</taxon>
        <taxon>Tracheophyta</taxon>
        <taxon>Spermatophyta</taxon>
        <taxon>Magnoliopsida</taxon>
        <taxon>eudicotyledons</taxon>
        <taxon>Gunneridae</taxon>
        <taxon>Pentapetalae</taxon>
        <taxon>rosids</taxon>
        <taxon>Vitales</taxon>
        <taxon>Vitaceae</taxon>
        <taxon>Viteae</taxon>
        <taxon>Vitis</taxon>
    </lineage>
</organism>
<evidence type="ECO:0000313" key="3">
    <source>
        <dbReference type="EMBL" id="RVW93257.1"/>
    </source>
</evidence>
<dbReference type="AlphaFoldDB" id="A0A438I9C7"/>
<evidence type="ECO:0000259" key="2">
    <source>
        <dbReference type="Pfam" id="PF10551"/>
    </source>
</evidence>